<name>A0AAD4P9R7_PERFH</name>
<proteinExistence type="predicted"/>
<dbReference type="InterPro" id="IPR038981">
    <property type="entry name" value="CID5/CID6"/>
</dbReference>
<accession>A0AAD4P9R7</accession>
<reference evidence="3 4" key="1">
    <citation type="journal article" date="2021" name="Nat. Commun.">
        <title>Incipient diploidization of the medicinal plant Perilla within 10,000 years.</title>
        <authorList>
            <person name="Zhang Y."/>
            <person name="Shen Q."/>
            <person name="Leng L."/>
            <person name="Zhang D."/>
            <person name="Chen S."/>
            <person name="Shi Y."/>
            <person name="Ning Z."/>
            <person name="Chen S."/>
        </authorList>
    </citation>
    <scope>NUCLEOTIDE SEQUENCE [LARGE SCALE GENOMIC DNA]</scope>
    <source>
        <strain evidence="4">cv. PC099</strain>
    </source>
</reference>
<dbReference type="PROSITE" id="PS51140">
    <property type="entry name" value="CUE"/>
    <property type="match status" value="1"/>
</dbReference>
<comment type="caution">
    <text evidence="3">The sequence shown here is derived from an EMBL/GenBank/DDBJ whole genome shotgun (WGS) entry which is preliminary data.</text>
</comment>
<feature type="region of interest" description="Disordered" evidence="1">
    <location>
        <begin position="19"/>
        <end position="43"/>
    </location>
</feature>
<feature type="region of interest" description="Disordered" evidence="1">
    <location>
        <begin position="194"/>
        <end position="241"/>
    </location>
</feature>
<protein>
    <recommendedName>
        <fullName evidence="2">CUE domain-containing protein</fullName>
    </recommendedName>
</protein>
<dbReference type="AlphaFoldDB" id="A0AAD4P9R7"/>
<dbReference type="PANTHER" id="PTHR37252:SF3">
    <property type="entry name" value="POLYADENYLATE-BINDING PROTEIN-INTERACTING PROTEIN 6"/>
    <property type="match status" value="1"/>
</dbReference>
<organism evidence="3 4">
    <name type="scientific">Perilla frutescens var. hirtella</name>
    <name type="common">Perilla citriodora</name>
    <name type="synonym">Perilla setoyensis</name>
    <dbReference type="NCBI Taxonomy" id="608512"/>
    <lineage>
        <taxon>Eukaryota</taxon>
        <taxon>Viridiplantae</taxon>
        <taxon>Streptophyta</taxon>
        <taxon>Embryophyta</taxon>
        <taxon>Tracheophyta</taxon>
        <taxon>Spermatophyta</taxon>
        <taxon>Magnoliopsida</taxon>
        <taxon>eudicotyledons</taxon>
        <taxon>Gunneridae</taxon>
        <taxon>Pentapetalae</taxon>
        <taxon>asterids</taxon>
        <taxon>lamiids</taxon>
        <taxon>Lamiales</taxon>
        <taxon>Lamiaceae</taxon>
        <taxon>Nepetoideae</taxon>
        <taxon>Elsholtzieae</taxon>
        <taxon>Perilla</taxon>
    </lineage>
</organism>
<dbReference type="InterPro" id="IPR041806">
    <property type="entry name" value="CID5/6/7_CUE"/>
</dbReference>
<dbReference type="CDD" id="cd14371">
    <property type="entry name" value="CUE_CID7_like"/>
    <property type="match status" value="1"/>
</dbReference>
<dbReference type="InterPro" id="IPR003892">
    <property type="entry name" value="CUE"/>
</dbReference>
<evidence type="ECO:0000256" key="1">
    <source>
        <dbReference type="SAM" id="MobiDB-lite"/>
    </source>
</evidence>
<dbReference type="EMBL" id="SDAM02000091">
    <property type="protein sequence ID" value="KAH6831175.1"/>
    <property type="molecule type" value="Genomic_DNA"/>
</dbReference>
<evidence type="ECO:0000259" key="2">
    <source>
        <dbReference type="PROSITE" id="PS51140"/>
    </source>
</evidence>
<sequence>MDGAARAAAVEAAARSKRLAAAKKKEKNHYNQQPIRFSPDFGLPKFHRHDVSMKTGGSSSLNPYAASYVPLFKRGAADVNKENEVGHYGHRPVNTFPQGQHQNVSQSHPQSAGATQTAEYSKWKDHRSSEFVASTSQYPNEMPGKPNVDEDFDMDLAYLQMTFPGISEESLSDVYLANKCDLDSAVDMLNQLEIHPDDSSDKLPDTLDIGDVPEKAPQEAKNATTTGASTSAASSDVPAKS</sequence>
<dbReference type="Proteomes" id="UP001190926">
    <property type="component" value="Unassembled WGS sequence"/>
</dbReference>
<feature type="compositionally biased region" description="Polar residues" evidence="1">
    <location>
        <begin position="95"/>
        <end position="119"/>
    </location>
</feature>
<feature type="region of interest" description="Disordered" evidence="1">
    <location>
        <begin position="86"/>
        <end position="126"/>
    </location>
</feature>
<dbReference type="Gene3D" id="1.10.8.10">
    <property type="entry name" value="DNA helicase RuvA subunit, C-terminal domain"/>
    <property type="match status" value="1"/>
</dbReference>
<keyword evidence="4" id="KW-1185">Reference proteome</keyword>
<dbReference type="PANTHER" id="PTHR37252">
    <property type="entry name" value="POLYADENYLATE-BINDING PROTEIN-INTERACTING PROTEIN 6"/>
    <property type="match status" value="1"/>
</dbReference>
<gene>
    <name evidence="3" type="ORF">C2S53_009370</name>
</gene>
<feature type="compositionally biased region" description="Low complexity" evidence="1">
    <location>
        <begin position="223"/>
        <end position="235"/>
    </location>
</feature>
<evidence type="ECO:0000313" key="3">
    <source>
        <dbReference type="EMBL" id="KAH6831175.1"/>
    </source>
</evidence>
<dbReference type="GO" id="GO:0043130">
    <property type="term" value="F:ubiquitin binding"/>
    <property type="evidence" value="ECO:0007669"/>
    <property type="project" value="InterPro"/>
</dbReference>
<feature type="domain" description="CUE" evidence="2">
    <location>
        <begin position="151"/>
        <end position="194"/>
    </location>
</feature>
<feature type="compositionally biased region" description="Basic and acidic residues" evidence="1">
    <location>
        <begin position="194"/>
        <end position="205"/>
    </location>
</feature>
<evidence type="ECO:0000313" key="4">
    <source>
        <dbReference type="Proteomes" id="UP001190926"/>
    </source>
</evidence>